<keyword evidence="3 8" id="KW-0813">Transport</keyword>
<comment type="function">
    <text evidence="8">Functions as a zinc transporter.</text>
</comment>
<comment type="caution">
    <text evidence="11">The sequence shown here is derived from an EMBL/GenBank/DDBJ whole genome shotgun (WGS) entry which is preliminary data.</text>
</comment>
<proteinExistence type="inferred from homology"/>
<dbReference type="VEuPathDB" id="FungiDB:TAPDE_002959"/>
<keyword evidence="4 8" id="KW-0812">Transmembrane</keyword>
<reference evidence="11 12" key="1">
    <citation type="journal article" date="2013" name="MBio">
        <title>Genome sequencing of the plant pathogen Taphrina deformans, the causal agent of peach leaf curl.</title>
        <authorList>
            <person name="Cisse O.H."/>
            <person name="Almeida J.M.G.C.F."/>
            <person name="Fonseca A."/>
            <person name="Kumar A.A."/>
            <person name="Salojaervi J."/>
            <person name="Overmyer K."/>
            <person name="Hauser P.M."/>
            <person name="Pagni M."/>
        </authorList>
    </citation>
    <scope>NUCLEOTIDE SEQUENCE [LARGE SCALE GENOMIC DNA]</scope>
    <source>
        <strain evidence="12">PYCC 5710 / ATCC 11124 / CBS 356.35 / IMI 108563 / JCM 9778 / NBRC 8474</strain>
    </source>
</reference>
<feature type="compositionally biased region" description="Basic and acidic residues" evidence="9">
    <location>
        <begin position="402"/>
        <end position="418"/>
    </location>
</feature>
<feature type="transmembrane region" description="Helical" evidence="8">
    <location>
        <begin position="269"/>
        <end position="289"/>
    </location>
</feature>
<feature type="region of interest" description="Disordered" evidence="9">
    <location>
        <begin position="570"/>
        <end position="589"/>
    </location>
</feature>
<feature type="compositionally biased region" description="Basic residues" evidence="9">
    <location>
        <begin position="620"/>
        <end position="634"/>
    </location>
</feature>
<feature type="transmembrane region" description="Helical" evidence="8">
    <location>
        <begin position="301"/>
        <end position="322"/>
    </location>
</feature>
<feature type="domain" description="Cation efflux protein transmembrane" evidence="10">
    <location>
        <begin position="269"/>
        <end position="402"/>
    </location>
</feature>
<feature type="region of interest" description="Disordered" evidence="9">
    <location>
        <begin position="520"/>
        <end position="560"/>
    </location>
</feature>
<keyword evidence="5 8" id="KW-1133">Transmembrane helix</keyword>
<feature type="compositionally biased region" description="Low complexity" evidence="9">
    <location>
        <begin position="541"/>
        <end position="550"/>
    </location>
</feature>
<dbReference type="SUPFAM" id="SSF161111">
    <property type="entry name" value="Cation efflux protein transmembrane domain-like"/>
    <property type="match status" value="2"/>
</dbReference>
<feature type="transmembrane region" description="Helical" evidence="8">
    <location>
        <begin position="646"/>
        <end position="671"/>
    </location>
</feature>
<dbReference type="EMBL" id="CAHR02000104">
    <property type="protein sequence ID" value="CCG82827.1"/>
    <property type="molecule type" value="Genomic_DNA"/>
</dbReference>
<dbReference type="Proteomes" id="UP000013776">
    <property type="component" value="Unassembled WGS sequence"/>
</dbReference>
<dbReference type="Gene3D" id="1.20.1510.10">
    <property type="entry name" value="Cation efflux protein transmembrane domain"/>
    <property type="match status" value="2"/>
</dbReference>
<keyword evidence="6 8" id="KW-0406">Ion transport</keyword>
<dbReference type="OrthoDB" id="78669at2759"/>
<evidence type="ECO:0000256" key="1">
    <source>
        <dbReference type="ARBA" id="ARBA00004141"/>
    </source>
</evidence>
<feature type="transmembrane region" description="Helical" evidence="8">
    <location>
        <begin position="104"/>
        <end position="124"/>
    </location>
</feature>
<dbReference type="InterPro" id="IPR002524">
    <property type="entry name" value="Cation_efflux"/>
</dbReference>
<comment type="subcellular location">
    <subcellularLocation>
        <location evidence="8">Endoplasmic reticulum membrane</location>
        <topology evidence="8">Multi-pass membrane protein</topology>
    </subcellularLocation>
    <subcellularLocation>
        <location evidence="1">Membrane</location>
        <topology evidence="1">Multi-pass membrane protein</topology>
    </subcellularLocation>
</comment>
<organism evidence="11 12">
    <name type="scientific">Taphrina deformans (strain PYCC 5710 / ATCC 11124 / CBS 356.35 / IMI 108563 / JCM 9778 / NBRC 8474)</name>
    <name type="common">Peach leaf curl fungus</name>
    <name type="synonym">Lalaria deformans</name>
    <dbReference type="NCBI Taxonomy" id="1097556"/>
    <lineage>
        <taxon>Eukaryota</taxon>
        <taxon>Fungi</taxon>
        <taxon>Dikarya</taxon>
        <taxon>Ascomycota</taxon>
        <taxon>Taphrinomycotina</taxon>
        <taxon>Taphrinomycetes</taxon>
        <taxon>Taphrinales</taxon>
        <taxon>Taphrinaceae</taxon>
        <taxon>Taphrina</taxon>
    </lineage>
</organism>
<dbReference type="GO" id="GO:0005789">
    <property type="term" value="C:endoplasmic reticulum membrane"/>
    <property type="evidence" value="ECO:0007669"/>
    <property type="project" value="UniProtKB-SubCell"/>
</dbReference>
<evidence type="ECO:0000256" key="3">
    <source>
        <dbReference type="ARBA" id="ARBA00022448"/>
    </source>
</evidence>
<evidence type="ECO:0000256" key="6">
    <source>
        <dbReference type="ARBA" id="ARBA00023065"/>
    </source>
</evidence>
<evidence type="ECO:0000256" key="8">
    <source>
        <dbReference type="RuleBase" id="RU369017"/>
    </source>
</evidence>
<dbReference type="GO" id="GO:0005385">
    <property type="term" value="F:zinc ion transmembrane transporter activity"/>
    <property type="evidence" value="ECO:0007669"/>
    <property type="project" value="UniProtKB-UniRule"/>
</dbReference>
<feature type="domain" description="Cation efflux protein transmembrane" evidence="10">
    <location>
        <begin position="631"/>
        <end position="703"/>
    </location>
</feature>
<dbReference type="InterPro" id="IPR045316">
    <property type="entry name" value="Msc2-like"/>
</dbReference>
<feature type="transmembrane region" description="Helical" evidence="8">
    <location>
        <begin position="181"/>
        <end position="202"/>
    </location>
</feature>
<feature type="transmembrane region" description="Helical" evidence="8">
    <location>
        <begin position="208"/>
        <end position="227"/>
    </location>
</feature>
<dbReference type="NCBIfam" id="TIGR01297">
    <property type="entry name" value="CDF"/>
    <property type="match status" value="2"/>
</dbReference>
<evidence type="ECO:0000313" key="11">
    <source>
        <dbReference type="EMBL" id="CCG82827.1"/>
    </source>
</evidence>
<dbReference type="PANTHER" id="PTHR45755:SF4">
    <property type="entry name" value="ZINC TRANSPORTER 7"/>
    <property type="match status" value="1"/>
</dbReference>
<accession>R4XHD9</accession>
<dbReference type="AlphaFoldDB" id="R4XHD9"/>
<gene>
    <name evidence="11" type="ORF">TAPDE_002959</name>
</gene>
<feature type="transmembrane region" description="Helical" evidence="8">
    <location>
        <begin position="131"/>
        <end position="149"/>
    </location>
</feature>
<feature type="transmembrane region" description="Helical" evidence="8">
    <location>
        <begin position="334"/>
        <end position="355"/>
    </location>
</feature>
<name>R4XHD9_TAPDE</name>
<comment type="similarity">
    <text evidence="2 8">Belongs to the cation diffusion facilitator (CDF) transporter (TC 2.A.4) family. SLC30A subfamily.</text>
</comment>
<evidence type="ECO:0000256" key="2">
    <source>
        <dbReference type="ARBA" id="ARBA00008873"/>
    </source>
</evidence>
<feature type="transmembrane region" description="Helical" evidence="8">
    <location>
        <begin position="75"/>
        <end position="92"/>
    </location>
</feature>
<protein>
    <recommendedName>
        <fullName evidence="8">Zinc transporter</fullName>
    </recommendedName>
</protein>
<keyword evidence="12" id="KW-1185">Reference proteome</keyword>
<keyword evidence="7 8" id="KW-0472">Membrane</keyword>
<evidence type="ECO:0000256" key="5">
    <source>
        <dbReference type="ARBA" id="ARBA00022989"/>
    </source>
</evidence>
<feature type="transmembrane region" description="Helical" evidence="8">
    <location>
        <begin position="677"/>
        <end position="695"/>
    </location>
</feature>
<dbReference type="InterPro" id="IPR027469">
    <property type="entry name" value="Cation_efflux_TMD_sf"/>
</dbReference>
<evidence type="ECO:0000313" key="12">
    <source>
        <dbReference type="Proteomes" id="UP000013776"/>
    </source>
</evidence>
<evidence type="ECO:0000256" key="9">
    <source>
        <dbReference type="SAM" id="MobiDB-lite"/>
    </source>
</evidence>
<feature type="region of interest" description="Disordered" evidence="9">
    <location>
        <begin position="398"/>
        <end position="433"/>
    </location>
</feature>
<evidence type="ECO:0000256" key="4">
    <source>
        <dbReference type="ARBA" id="ARBA00022692"/>
    </source>
</evidence>
<dbReference type="PANTHER" id="PTHR45755">
    <property type="match status" value="1"/>
</dbReference>
<dbReference type="GO" id="GO:0031410">
    <property type="term" value="C:cytoplasmic vesicle"/>
    <property type="evidence" value="ECO:0007669"/>
    <property type="project" value="TreeGrafter"/>
</dbReference>
<dbReference type="GO" id="GO:0005794">
    <property type="term" value="C:Golgi apparatus"/>
    <property type="evidence" value="ECO:0007669"/>
    <property type="project" value="TreeGrafter"/>
</dbReference>
<sequence>MQRHYLPLRSEARSKDDKAALRIVSKTDLLPVLYGSLNILSRICVMDRLGAERSISVLLPLEGLIRARRGGFMRANQASVLLGVALLAGFVTDCLSQNQSIRDAVLGYGWVFVAIASSNLHINAQYLTGDLSIWSGSFLLICGLINWLTFGSPPASGSVTSISSVLLFVVSLAWQPTQPLAISTALTSVWPAITSVCLLIGTNLLHRINWFQCISFAGAYLALLFSVRTSGVASSAQSAANVVNKNYQSVNHVGYYIKEIMAAKESRDIFYFLLLNLSFMVVQMLYGIWTNSLGLISDSIHMFFDCLALGVGLVAAVMSNWPASQSHPFGFAKVEIISGFANGIFLVLISVSIMIEAFERLLEPPEMKTDQLLLISTLGLCVNLVGIFAFNHGHHHHHGHSHSHDHGHSHTHDHKHDPLPNIHTPRLSKHDDSFDHVRGLRSPMPDFSDFSGFDAGSRTPLNMSAFPQTLRDVDENMLAAPSGNDKPRSISPYRSRSPIRRPGSPLKFAIESNLPDLVEGTAKQESESISTNTNCIPRGRSTISTSTPTHTHTHGHGHIHESATSLVSNDHGEHVHGREPVADSHTPTHDAEQAPYTVEHKHHSHSRTLSYDLTAGNNHSHNHTSSHGHTHAHSHGHDHSHNMEGIFLHILADTLGSGGVIVSTLLIRYFGWTGFDPLASIFIAVLIFLSVIPLLKSSFRDLLLTLQDDQEYTLREVLGEVSLISGVSGIPFIRFWVDGQQQMHGILTIRAGIDGDTDLVRQKVRQKLQDGVPNLADVVVQVDRLE</sequence>
<feature type="transmembrane region" description="Helical" evidence="8">
    <location>
        <begin position="155"/>
        <end position="174"/>
    </location>
</feature>
<comment type="caution">
    <text evidence="8">Lacks conserved residue(s) required for the propagation of feature annotation.</text>
</comment>
<feature type="region of interest" description="Disordered" evidence="9">
    <location>
        <begin position="478"/>
        <end position="507"/>
    </location>
</feature>
<feature type="region of interest" description="Disordered" evidence="9">
    <location>
        <begin position="596"/>
        <end position="638"/>
    </location>
</feature>
<dbReference type="InterPro" id="IPR058533">
    <property type="entry name" value="Cation_efflux_TM"/>
</dbReference>
<dbReference type="Pfam" id="PF01545">
    <property type="entry name" value="Cation_efflux"/>
    <property type="match status" value="2"/>
</dbReference>
<dbReference type="STRING" id="1097556.R4XHD9"/>
<feature type="transmembrane region" description="Helical" evidence="8">
    <location>
        <begin position="371"/>
        <end position="390"/>
    </location>
</feature>
<feature type="compositionally biased region" description="Low complexity" evidence="9">
    <location>
        <begin position="489"/>
        <end position="505"/>
    </location>
</feature>
<keyword evidence="8" id="KW-0256">Endoplasmic reticulum</keyword>
<evidence type="ECO:0000256" key="7">
    <source>
        <dbReference type="ARBA" id="ARBA00023136"/>
    </source>
</evidence>
<dbReference type="GO" id="GO:1904257">
    <property type="term" value="P:zinc ion import into Golgi lumen"/>
    <property type="evidence" value="ECO:0007669"/>
    <property type="project" value="TreeGrafter"/>
</dbReference>
<dbReference type="GO" id="GO:0006882">
    <property type="term" value="P:intracellular zinc ion homeostasis"/>
    <property type="evidence" value="ECO:0007669"/>
    <property type="project" value="InterPro"/>
</dbReference>
<evidence type="ECO:0000259" key="10">
    <source>
        <dbReference type="Pfam" id="PF01545"/>
    </source>
</evidence>
<dbReference type="eggNOG" id="KOG1484">
    <property type="taxonomic scope" value="Eukaryota"/>
</dbReference>